<gene>
    <name evidence="1" type="ORF">QFC20_005054</name>
</gene>
<name>A0ACC2VTL2_9TREE</name>
<sequence>MTAMEAETMGPVGIVTTEDSEEMDRTGEYQDEGQVRMSHGATAKLEQEDDDTGRSEGSGGWNSTLASLRERPKLVSHLSHLSVVSTDTTEGNSSEGNTFSVDSDEMGFKGKRGSPASGSSVSDLSIPEDVEDCHVPEQARNNNLGDAIRRPASCIRSYSLSAIPTPVLNVLSPLAVPKLSNLSKDTTAPAERISISRTSSDSTEGPDSTSRASVTTGTSRISPVSEDSGTVFGGSKNGEPARKEVRDSFTSGPMTNSSVATDQTDEVHELRPEDRLDDWSENQDKEQHIGVYEHRQGIKDSFKFRPAGGKAYDVQDPSYATYFGSKSSEAPTSKGKEREWLPADHFDAIEEEYKQATQNFGDNERSRLDSPHSPNPTTSEQDRARFEAAIRARHQTVRFEPQRTNVEKGAEPSERVVEGQRARRLSSSGANLQHSARHSPHLQSQATGLQRRTSAKRAHSNRMSWDLALLSPAPHDDVVEENERGRDAKTRGSGRSPLSTPSTTRKYGLYWNKYWNRAWGGSRELHPPAARLFPAIVIDALFTSEPGKRFWADPLCYFSADFNIIEQAFRAAIDSNNPGLPGVVHLELAAASAKLQGAPNPPLSPSAETVSSRSSDASRHRFRSYNGPSLSEIETPSSHADLFYLAFGNGGSSSRQSLTGKTVKKKRERAEEDKVERDQIAIEKAEKEERWKQPHDEQFERSVNDDSATESQTGSVTDSAHTSSTVSKSNMQESKENAAELAEERRRKRREAKKKLRESGDSSSPEPIIPAAVIMPITGMTIFTKDGRPLTNDPKDPSVIAIQRAELETPSPQITNPKRPSLSSGSRSVAKTPKVRNGGSVLRPQGSFTTARRPNMTIHADAIRAKALASDDRFDTINFDQLQAAADAGDQIAEAHLRQRSKRDRLTNVQEMVVIPADLKQNAPPVRRRNTVATATSRRRSSIEPIVSDPSRKPSAPLMQSIPEDATTHPRSTQAERKISKDIQSQVEQMESRRSSGSTNSSGRLSTTSLGSAVEALLDITLNRDNPFDLPIKLSSLSERSGSSDQTRVGTGSEGYSKSPPTTPSDSVGRRPLAFISNPMFSSNQDFFNLPAFPPVTSPMSPTDLTNGTPSRKGSRKSQISTAVTTSSPAREPELFMDVARLTSMQVEKDRAFNRAQDARNKGLATESSATWAARISNDRRLHVEEANNELAKPGSDGKGKVDSEIVSAMSSFGISYESNRRPSVDNTVDPLQGGESEEQRRAERQRKKRMLRQLEHERVIRQTPMEEYSNPMDTYLGKARMSESRDVMPQLTESNDEEDEDRPAKEISATDTGHIPSPSGMPSGEGQLRIIYASGLF</sequence>
<reference evidence="1" key="1">
    <citation type="submission" date="2023-04" db="EMBL/GenBank/DDBJ databases">
        <title>Draft Genome sequencing of Naganishia species isolated from polar environments using Oxford Nanopore Technology.</title>
        <authorList>
            <person name="Leo P."/>
            <person name="Venkateswaran K."/>
        </authorList>
    </citation>
    <scope>NUCLEOTIDE SEQUENCE</scope>
    <source>
        <strain evidence="1">MNA-CCFEE 5262</strain>
    </source>
</reference>
<dbReference type="EMBL" id="JASBWS010000065">
    <property type="protein sequence ID" value="KAJ9102225.1"/>
    <property type="molecule type" value="Genomic_DNA"/>
</dbReference>
<comment type="caution">
    <text evidence="1">The sequence shown here is derived from an EMBL/GenBank/DDBJ whole genome shotgun (WGS) entry which is preliminary data.</text>
</comment>
<dbReference type="Proteomes" id="UP001230649">
    <property type="component" value="Unassembled WGS sequence"/>
</dbReference>
<evidence type="ECO:0000313" key="2">
    <source>
        <dbReference type="Proteomes" id="UP001230649"/>
    </source>
</evidence>
<evidence type="ECO:0000313" key="1">
    <source>
        <dbReference type="EMBL" id="KAJ9102225.1"/>
    </source>
</evidence>
<accession>A0ACC2VTL2</accession>
<organism evidence="1 2">
    <name type="scientific">Naganishia adeliensis</name>
    <dbReference type="NCBI Taxonomy" id="92952"/>
    <lineage>
        <taxon>Eukaryota</taxon>
        <taxon>Fungi</taxon>
        <taxon>Dikarya</taxon>
        <taxon>Basidiomycota</taxon>
        <taxon>Agaricomycotina</taxon>
        <taxon>Tremellomycetes</taxon>
        <taxon>Filobasidiales</taxon>
        <taxon>Filobasidiaceae</taxon>
        <taxon>Naganishia</taxon>
    </lineage>
</organism>
<protein>
    <submittedName>
        <fullName evidence="1">Uncharacterized protein</fullName>
    </submittedName>
</protein>
<keyword evidence="2" id="KW-1185">Reference proteome</keyword>
<proteinExistence type="predicted"/>